<dbReference type="Pfam" id="PF15370">
    <property type="entry name" value="NOPCHAP1"/>
    <property type="match status" value="1"/>
</dbReference>
<gene>
    <name evidence="2" type="ORF">O6P43_011857</name>
</gene>
<sequence>MGQTSKELLQLEHKNTSTSQLESALLVNKSKSSSQTKKQHPEGKAQIAPIPKSQVLGKVKDFLGVISEANERLQFDAKDSSKNYDIEVLTGNESEIIEMDLMLGIAELHTPEAVAAAECAISGLQPVIQSASSSSESESDGSSVDDDNSSDEDDADSDGKRSCPFGKKSKSVKDNFSKEGNHHSKKRSKIVELS</sequence>
<evidence type="ECO:0000313" key="3">
    <source>
        <dbReference type="Proteomes" id="UP001163823"/>
    </source>
</evidence>
<accession>A0AAD7PUE8</accession>
<feature type="compositionally biased region" description="Basic and acidic residues" evidence="1">
    <location>
        <begin position="171"/>
        <end position="182"/>
    </location>
</feature>
<evidence type="ECO:0000313" key="2">
    <source>
        <dbReference type="EMBL" id="KAJ7967619.1"/>
    </source>
</evidence>
<dbReference type="PANTHER" id="PTHR28674">
    <property type="entry name" value="SIMILAR TO DNA SEGMENT, CHR 10, WAYNE STATE UNIVERSITY 102,-EXPRESSED"/>
    <property type="match status" value="1"/>
</dbReference>
<dbReference type="InterPro" id="IPR027921">
    <property type="entry name" value="NOPCHAP1"/>
</dbReference>
<dbReference type="KEGG" id="qsa:O6P43_011857"/>
<keyword evidence="3" id="KW-1185">Reference proteome</keyword>
<reference evidence="2" key="1">
    <citation type="journal article" date="2023" name="Science">
        <title>Elucidation of the pathway for biosynthesis of saponin adjuvants from the soapbark tree.</title>
        <authorList>
            <person name="Reed J."/>
            <person name="Orme A."/>
            <person name="El-Demerdash A."/>
            <person name="Owen C."/>
            <person name="Martin L.B.B."/>
            <person name="Misra R.C."/>
            <person name="Kikuchi S."/>
            <person name="Rejzek M."/>
            <person name="Martin A.C."/>
            <person name="Harkess A."/>
            <person name="Leebens-Mack J."/>
            <person name="Louveau T."/>
            <person name="Stephenson M.J."/>
            <person name="Osbourn A."/>
        </authorList>
    </citation>
    <scope>NUCLEOTIDE SEQUENCE</scope>
    <source>
        <strain evidence="2">S10</strain>
    </source>
</reference>
<comment type="caution">
    <text evidence="2">The sequence shown here is derived from an EMBL/GenBank/DDBJ whole genome shotgun (WGS) entry which is preliminary data.</text>
</comment>
<dbReference type="PANTHER" id="PTHR28674:SF1">
    <property type="entry name" value="NOP PROTEIN CHAPERONE 1"/>
    <property type="match status" value="1"/>
</dbReference>
<dbReference type="EMBL" id="JARAOO010000005">
    <property type="protein sequence ID" value="KAJ7967619.1"/>
    <property type="molecule type" value="Genomic_DNA"/>
</dbReference>
<proteinExistence type="predicted"/>
<protein>
    <submittedName>
        <fullName evidence="2">DVA-1 polyprotein</fullName>
    </submittedName>
</protein>
<dbReference type="GO" id="GO:0062064">
    <property type="term" value="F:box C/D methylation guide snoRNP complex binding"/>
    <property type="evidence" value="ECO:0007669"/>
    <property type="project" value="TreeGrafter"/>
</dbReference>
<feature type="region of interest" description="Disordered" evidence="1">
    <location>
        <begin position="1"/>
        <end position="50"/>
    </location>
</feature>
<name>A0AAD7PUE8_QUISA</name>
<dbReference type="AlphaFoldDB" id="A0AAD7PUE8"/>
<dbReference type="GO" id="GO:0000492">
    <property type="term" value="P:box C/D snoRNP assembly"/>
    <property type="evidence" value="ECO:0007669"/>
    <property type="project" value="InterPro"/>
</dbReference>
<evidence type="ECO:0000256" key="1">
    <source>
        <dbReference type="SAM" id="MobiDB-lite"/>
    </source>
</evidence>
<feature type="region of interest" description="Disordered" evidence="1">
    <location>
        <begin position="128"/>
        <end position="194"/>
    </location>
</feature>
<feature type="compositionally biased region" description="Acidic residues" evidence="1">
    <location>
        <begin position="137"/>
        <end position="156"/>
    </location>
</feature>
<organism evidence="2 3">
    <name type="scientific">Quillaja saponaria</name>
    <name type="common">Soap bark tree</name>
    <dbReference type="NCBI Taxonomy" id="32244"/>
    <lineage>
        <taxon>Eukaryota</taxon>
        <taxon>Viridiplantae</taxon>
        <taxon>Streptophyta</taxon>
        <taxon>Embryophyta</taxon>
        <taxon>Tracheophyta</taxon>
        <taxon>Spermatophyta</taxon>
        <taxon>Magnoliopsida</taxon>
        <taxon>eudicotyledons</taxon>
        <taxon>Gunneridae</taxon>
        <taxon>Pentapetalae</taxon>
        <taxon>rosids</taxon>
        <taxon>fabids</taxon>
        <taxon>Fabales</taxon>
        <taxon>Quillajaceae</taxon>
        <taxon>Quillaja</taxon>
    </lineage>
</organism>
<dbReference type="Proteomes" id="UP001163823">
    <property type="component" value="Chromosome 5"/>
</dbReference>